<organism evidence="2">
    <name type="scientific">Candidatus Syntropharchaeum butanivorans</name>
    <dbReference type="NCBI Taxonomy" id="1839936"/>
    <lineage>
        <taxon>Archaea</taxon>
        <taxon>Methanobacteriati</taxon>
        <taxon>Methanobacteriota</taxon>
        <taxon>Stenosarchaea group</taxon>
        <taxon>Methanomicrobia</taxon>
        <taxon>Methanosarcinales</taxon>
        <taxon>ANME-2 cluster</taxon>
        <taxon>Candidatus Syntropharchaeum</taxon>
    </lineage>
</organism>
<dbReference type="Proteomes" id="UP000885936">
    <property type="component" value="Unassembled WGS sequence"/>
</dbReference>
<protein>
    <submittedName>
        <fullName evidence="2">DUF3883 domain-containing protein</fullName>
    </submittedName>
</protein>
<dbReference type="Pfam" id="PF13020">
    <property type="entry name" value="NOV_C"/>
    <property type="match status" value="1"/>
</dbReference>
<feature type="domain" description="Protein NO VEIN C-terminal" evidence="1">
    <location>
        <begin position="10"/>
        <end position="80"/>
    </location>
</feature>
<dbReference type="AlphaFoldDB" id="A0A7J2RZ63"/>
<evidence type="ECO:0000259" key="1">
    <source>
        <dbReference type="Pfam" id="PF13020"/>
    </source>
</evidence>
<evidence type="ECO:0000313" key="2">
    <source>
        <dbReference type="EMBL" id="HEC56511.1"/>
    </source>
</evidence>
<dbReference type="InterPro" id="IPR024975">
    <property type="entry name" value="NOV_C"/>
</dbReference>
<sequence>MKLSEGNRVEPRQSLRKYDFYSFKEDEAEKPEGMRGSERYIEVKGHGKGGELLSVPPEEFEFGKEMGEKYWLYVVWNVLDGNPVLGAFCNPFNRKDLFEISCREEEVVVKRGVYQLKFKMA</sequence>
<name>A0A7J2RZ63_9EURY</name>
<comment type="caution">
    <text evidence="2">The sequence shown here is derived from an EMBL/GenBank/DDBJ whole genome shotgun (WGS) entry which is preliminary data.</text>
</comment>
<gene>
    <name evidence="2" type="ORF">ENI32_01300</name>
</gene>
<dbReference type="EMBL" id="DRIE01000020">
    <property type="protein sequence ID" value="HEC56511.1"/>
    <property type="molecule type" value="Genomic_DNA"/>
</dbReference>
<reference evidence="2" key="1">
    <citation type="journal article" date="2020" name="mSystems">
        <title>Genome- and Community-Level Interaction Insights into Carbon Utilization and Element Cycling Functions of Hydrothermarchaeota in Hydrothermal Sediment.</title>
        <authorList>
            <person name="Zhou Z."/>
            <person name="Liu Y."/>
            <person name="Xu W."/>
            <person name="Pan J."/>
            <person name="Luo Z.H."/>
            <person name="Li M."/>
        </authorList>
    </citation>
    <scope>NUCLEOTIDE SEQUENCE [LARGE SCALE GENOMIC DNA]</scope>
    <source>
        <strain evidence="2">HyVt-386</strain>
    </source>
</reference>
<proteinExistence type="predicted"/>
<accession>A0A7J2RZ63</accession>